<protein>
    <submittedName>
        <fullName evidence="1">Uncharacterized protein</fullName>
    </submittedName>
</protein>
<organism evidence="1 2">
    <name type="scientific">Caballeronia calidae</name>
    <dbReference type="NCBI Taxonomy" id="1777139"/>
    <lineage>
        <taxon>Bacteria</taxon>
        <taxon>Pseudomonadati</taxon>
        <taxon>Pseudomonadota</taxon>
        <taxon>Betaproteobacteria</taxon>
        <taxon>Burkholderiales</taxon>
        <taxon>Burkholderiaceae</taxon>
        <taxon>Caballeronia</taxon>
    </lineage>
</organism>
<name>A0A158B1M9_9BURK</name>
<dbReference type="RefSeq" id="WP_269768928.1">
    <property type="nucleotide sequence ID" value="NZ_FCOX02000008.1"/>
</dbReference>
<sequence>MNIQSIHHAAVRASARACIARVPGTWRIFNRALRASHEGGAS</sequence>
<dbReference type="EMBL" id="FCOX02000008">
    <property type="protein sequence ID" value="SAK63157.1"/>
    <property type="molecule type" value="Genomic_DNA"/>
</dbReference>
<reference evidence="1" key="1">
    <citation type="submission" date="2016-01" db="EMBL/GenBank/DDBJ databases">
        <authorList>
            <person name="Peeters C."/>
        </authorList>
    </citation>
    <scope>NUCLEOTIDE SEQUENCE</scope>
    <source>
        <strain evidence="1">LMG 29321</strain>
    </source>
</reference>
<proteinExistence type="predicted"/>
<gene>
    <name evidence="1" type="ORF">AWB78_02118</name>
</gene>
<accession>A0A158B1M9</accession>
<dbReference type="AlphaFoldDB" id="A0A158B1M9"/>
<comment type="caution">
    <text evidence="1">The sequence shown here is derived from an EMBL/GenBank/DDBJ whole genome shotgun (WGS) entry which is preliminary data.</text>
</comment>
<evidence type="ECO:0000313" key="2">
    <source>
        <dbReference type="Proteomes" id="UP000071859"/>
    </source>
</evidence>
<evidence type="ECO:0000313" key="1">
    <source>
        <dbReference type="EMBL" id="SAK63157.1"/>
    </source>
</evidence>
<dbReference type="Proteomes" id="UP000071859">
    <property type="component" value="Unassembled WGS sequence"/>
</dbReference>
<keyword evidence="2" id="KW-1185">Reference proteome</keyword>